<organism evidence="1">
    <name type="scientific">Mycobacterium xenopi 4042</name>
    <dbReference type="NCBI Taxonomy" id="1299334"/>
    <lineage>
        <taxon>Bacteria</taxon>
        <taxon>Bacillati</taxon>
        <taxon>Actinomycetota</taxon>
        <taxon>Actinomycetes</taxon>
        <taxon>Mycobacteriales</taxon>
        <taxon>Mycobacteriaceae</taxon>
        <taxon>Mycobacterium</taxon>
    </lineage>
</organism>
<evidence type="ECO:0000313" key="1">
    <source>
        <dbReference type="EMBL" id="EUA78668.1"/>
    </source>
</evidence>
<protein>
    <submittedName>
        <fullName evidence="1">Putative membrane protein</fullName>
    </submittedName>
</protein>
<name>X8EF96_MYCXE</name>
<dbReference type="EMBL" id="JAOB01000004">
    <property type="protein sequence ID" value="EUA78668.1"/>
    <property type="molecule type" value="Genomic_DNA"/>
</dbReference>
<sequence length="132" mass="14647">MAFVPALLMLVTFGLARLEARLANDTVTAKDVAEFLEQAEADDVNTLARDGMPEALDHMHRRQSERLADPRLPRSAATNTTRTRFTGPHSPFPKSRACRPAGIGIHDRIRSLGRLDMQILCSVGTLNEWPNL</sequence>
<proteinExistence type="predicted"/>
<accession>X8EF96</accession>
<dbReference type="AlphaFoldDB" id="X8EF96"/>
<dbReference type="PATRIC" id="fig|1299334.3.peg.198"/>
<gene>
    <name evidence="1" type="ORF">I553_2959</name>
</gene>
<comment type="caution">
    <text evidence="1">The sequence shown here is derived from an EMBL/GenBank/DDBJ whole genome shotgun (WGS) entry which is preliminary data.</text>
</comment>
<reference evidence="1" key="1">
    <citation type="submission" date="2014-01" db="EMBL/GenBank/DDBJ databases">
        <authorList>
            <person name="Brown-Elliot B."/>
            <person name="Wallace R."/>
            <person name="Lenaerts A."/>
            <person name="Ordway D."/>
            <person name="DeGroote M.A."/>
            <person name="Parker T."/>
            <person name="Sizemore C."/>
            <person name="Tallon L.J."/>
            <person name="Sadzewicz L.K."/>
            <person name="Sengamalay N."/>
            <person name="Fraser C.M."/>
            <person name="Hine E."/>
            <person name="Shefchek K.A."/>
            <person name="Das S.P."/>
            <person name="Tettelin H."/>
        </authorList>
    </citation>
    <scope>NUCLEOTIDE SEQUENCE [LARGE SCALE GENOMIC DNA]</scope>
    <source>
        <strain evidence="1">4042</strain>
    </source>
</reference>